<dbReference type="Gene3D" id="3.10.105.10">
    <property type="entry name" value="Dipeptide-binding Protein, Domain 3"/>
    <property type="match status" value="1"/>
</dbReference>
<keyword evidence="3" id="KW-0813">Transport</keyword>
<keyword evidence="7" id="KW-1185">Reference proteome</keyword>
<evidence type="ECO:0000313" key="7">
    <source>
        <dbReference type="Proteomes" id="UP000288587"/>
    </source>
</evidence>
<dbReference type="OrthoDB" id="9801912at2"/>
<dbReference type="PIRSF" id="PIRSF002741">
    <property type="entry name" value="MppA"/>
    <property type="match status" value="1"/>
</dbReference>
<evidence type="ECO:0000256" key="3">
    <source>
        <dbReference type="ARBA" id="ARBA00022448"/>
    </source>
</evidence>
<reference evidence="6 7" key="1">
    <citation type="submission" date="2019-01" db="EMBL/GenBank/DDBJ databases">
        <authorList>
            <person name="Chen W.-M."/>
        </authorList>
    </citation>
    <scope>NUCLEOTIDE SEQUENCE [LARGE SCALE GENOMIC DNA]</scope>
    <source>
        <strain evidence="6 7">CCP-18</strain>
    </source>
</reference>
<evidence type="ECO:0000256" key="4">
    <source>
        <dbReference type="ARBA" id="ARBA00022729"/>
    </source>
</evidence>
<accession>A0A3S2USS9</accession>
<feature type="domain" description="Solute-binding protein family 5" evidence="5">
    <location>
        <begin position="75"/>
        <end position="509"/>
    </location>
</feature>
<keyword evidence="4" id="KW-0732">Signal</keyword>
<organism evidence="6 7">
    <name type="scientific">Inhella crocodyli</name>
    <dbReference type="NCBI Taxonomy" id="2499851"/>
    <lineage>
        <taxon>Bacteria</taxon>
        <taxon>Pseudomonadati</taxon>
        <taxon>Pseudomonadota</taxon>
        <taxon>Betaproteobacteria</taxon>
        <taxon>Burkholderiales</taxon>
        <taxon>Sphaerotilaceae</taxon>
        <taxon>Inhella</taxon>
    </lineage>
</organism>
<comment type="similarity">
    <text evidence="2">Belongs to the bacterial solute-binding protein 5 family.</text>
</comment>
<dbReference type="Gene3D" id="3.40.190.10">
    <property type="entry name" value="Periplasmic binding protein-like II"/>
    <property type="match status" value="1"/>
</dbReference>
<dbReference type="SUPFAM" id="SSF53850">
    <property type="entry name" value="Periplasmic binding protein-like II"/>
    <property type="match status" value="1"/>
</dbReference>
<dbReference type="Gene3D" id="3.90.76.10">
    <property type="entry name" value="Dipeptide-binding Protein, Domain 1"/>
    <property type="match status" value="1"/>
</dbReference>
<dbReference type="GO" id="GO:1904680">
    <property type="term" value="F:peptide transmembrane transporter activity"/>
    <property type="evidence" value="ECO:0007669"/>
    <property type="project" value="TreeGrafter"/>
</dbReference>
<protein>
    <submittedName>
        <fullName evidence="6">Bicyclomycin resistance protein</fullName>
    </submittedName>
</protein>
<dbReference type="InterPro" id="IPR000914">
    <property type="entry name" value="SBP_5_dom"/>
</dbReference>
<comment type="caution">
    <text evidence="6">The sequence shown here is derived from an EMBL/GenBank/DDBJ whole genome shotgun (WGS) entry which is preliminary data.</text>
</comment>
<name>A0A3S2USS9_9BURK</name>
<dbReference type="PANTHER" id="PTHR30290">
    <property type="entry name" value="PERIPLASMIC BINDING COMPONENT OF ABC TRANSPORTER"/>
    <property type="match status" value="1"/>
</dbReference>
<dbReference type="Pfam" id="PF00496">
    <property type="entry name" value="SBP_bac_5"/>
    <property type="match status" value="1"/>
</dbReference>
<dbReference type="GO" id="GO:0015833">
    <property type="term" value="P:peptide transport"/>
    <property type="evidence" value="ECO:0007669"/>
    <property type="project" value="TreeGrafter"/>
</dbReference>
<comment type="subcellular location">
    <subcellularLocation>
        <location evidence="1">Cell envelope</location>
    </subcellularLocation>
</comment>
<evidence type="ECO:0000313" key="6">
    <source>
        <dbReference type="EMBL" id="RVT83641.1"/>
    </source>
</evidence>
<dbReference type="InterPro" id="IPR030678">
    <property type="entry name" value="Peptide/Ni-bd"/>
</dbReference>
<dbReference type="AlphaFoldDB" id="A0A3S2USS9"/>
<dbReference type="PANTHER" id="PTHR30290:SF10">
    <property type="entry name" value="PERIPLASMIC OLIGOPEPTIDE-BINDING PROTEIN-RELATED"/>
    <property type="match status" value="1"/>
</dbReference>
<proteinExistence type="inferred from homology"/>
<dbReference type="GO" id="GO:0043190">
    <property type="term" value="C:ATP-binding cassette (ABC) transporter complex"/>
    <property type="evidence" value="ECO:0007669"/>
    <property type="project" value="InterPro"/>
</dbReference>
<dbReference type="GO" id="GO:0030288">
    <property type="term" value="C:outer membrane-bounded periplasmic space"/>
    <property type="evidence" value="ECO:0007669"/>
    <property type="project" value="UniProtKB-ARBA"/>
</dbReference>
<dbReference type="InterPro" id="IPR039424">
    <property type="entry name" value="SBP_5"/>
</dbReference>
<evidence type="ECO:0000259" key="5">
    <source>
        <dbReference type="Pfam" id="PF00496"/>
    </source>
</evidence>
<dbReference type="RefSeq" id="WP_127683605.1">
    <property type="nucleotide sequence ID" value="NZ_SACM01000004.1"/>
</dbReference>
<sequence>MSFKRREVLAASALAGLTPATVRADAPKKVFRMAFQIAETGFDPARISDIYSRIVTSHLFEALYGYDPLARPARLVPRIATALPETNADFTVHTVRIRPGVFFQDDPAFGGKKRELVAQDFVYSFLRFADPKTVSPMWPSVDEQGILGLAERRKQAAKGAFDYDTPLEGLRALDKYTLQFRLKAPRPRLVEVLAQSDLFGAVAREVVEKYGNDIPAHPVGTGPYRLAQWRRSSFIALERNPGYREVYYETTATDPEALKIAAHMKGKRLPLIDRVEISPIEESQPRWLSFLNKEHDFIERIPPEFVNVALPNGQVAPNLAKQGIQLFRLPAADCAFTFFNMDDPQLGGMEPHRVALRRAISLGMDVQSEIRRVRRGQAIVAQSLVLPHTTGYDPAFKSENGEYNPAKAQALLDLYGYKDRDGDGYREHPDGTPLTVEIATQPDALSRQFDELSNRNLRAIGIRPKFVTGKWPEQLKLARAGKLQLWYLGSTASYPDGIGMLQRLYGPQAGEQNYSRFRYEPFDRLYEKAQLLPDGPERDALFHEAKRIQVAFMPMKVHVHRIVNDMAHPWVIGYRRQLFWVDLFQNLDIDLERLARG</sequence>
<evidence type="ECO:0000256" key="1">
    <source>
        <dbReference type="ARBA" id="ARBA00004196"/>
    </source>
</evidence>
<dbReference type="Proteomes" id="UP000288587">
    <property type="component" value="Unassembled WGS sequence"/>
</dbReference>
<gene>
    <name evidence="6" type="ORF">EOD73_13760</name>
</gene>
<evidence type="ECO:0000256" key="2">
    <source>
        <dbReference type="ARBA" id="ARBA00005695"/>
    </source>
</evidence>
<dbReference type="EMBL" id="SACM01000004">
    <property type="protein sequence ID" value="RVT83641.1"/>
    <property type="molecule type" value="Genomic_DNA"/>
</dbReference>